<dbReference type="GO" id="GO:0004852">
    <property type="term" value="F:uroporphyrinogen-III synthase activity"/>
    <property type="evidence" value="ECO:0007669"/>
    <property type="project" value="InterPro"/>
</dbReference>
<name>A0A382CBK8_9ZZZZ</name>
<dbReference type="CDD" id="cd06578">
    <property type="entry name" value="HemD"/>
    <property type="match status" value="1"/>
</dbReference>
<proteinExistence type="predicted"/>
<dbReference type="EMBL" id="UINC01033443">
    <property type="protein sequence ID" value="SVB22747.1"/>
    <property type="molecule type" value="Genomic_DNA"/>
</dbReference>
<reference evidence="2" key="1">
    <citation type="submission" date="2018-05" db="EMBL/GenBank/DDBJ databases">
        <authorList>
            <person name="Lanie J.A."/>
            <person name="Ng W.-L."/>
            <person name="Kazmierczak K.M."/>
            <person name="Andrzejewski T.M."/>
            <person name="Davidsen T.M."/>
            <person name="Wayne K.J."/>
            <person name="Tettelin H."/>
            <person name="Glass J.I."/>
            <person name="Rusch D."/>
            <person name="Podicherti R."/>
            <person name="Tsui H.-C.T."/>
            <person name="Winkler M.E."/>
        </authorList>
    </citation>
    <scope>NUCLEOTIDE SEQUENCE</scope>
</reference>
<dbReference type="GO" id="GO:0006780">
    <property type="term" value="P:uroporphyrinogen III biosynthetic process"/>
    <property type="evidence" value="ECO:0007669"/>
    <property type="project" value="InterPro"/>
</dbReference>
<gene>
    <name evidence="2" type="ORF">METZ01_LOCUS175601</name>
</gene>
<feature type="domain" description="Tetrapyrrole biosynthesis uroporphyrinogen III synthase" evidence="1">
    <location>
        <begin position="14"/>
        <end position="216"/>
    </location>
</feature>
<evidence type="ECO:0000259" key="1">
    <source>
        <dbReference type="Pfam" id="PF02602"/>
    </source>
</evidence>
<dbReference type="Gene3D" id="3.40.50.10090">
    <property type="match status" value="2"/>
</dbReference>
<feature type="non-terminal residue" evidence="2">
    <location>
        <position position="219"/>
    </location>
</feature>
<evidence type="ECO:0000313" key="2">
    <source>
        <dbReference type="EMBL" id="SVB22747.1"/>
    </source>
</evidence>
<sequence length="219" mass="23667">VKLLLTRSREQSEVLAATFRTEGVEVWIEPMLSIVPETNINFDPRDYQALLVTSTNGATALAKATRQRESQIYTVGRVTAETLSGHGFENVHSADGDVNDLIKLVIRHVNREAGGLLHVGGRNLAGRLVEQLRQKGFSAGRIALYRAVATGRLSDDVRQALGRGDIDGVLFFSPRTARVFVKLASEASCEKALLGMTAFCLSEAVCKAAGPSAWGNMVV</sequence>
<dbReference type="SUPFAM" id="SSF69618">
    <property type="entry name" value="HemD-like"/>
    <property type="match status" value="1"/>
</dbReference>
<feature type="non-terminal residue" evidence="2">
    <location>
        <position position="1"/>
    </location>
</feature>
<protein>
    <recommendedName>
        <fullName evidence="1">Tetrapyrrole biosynthesis uroporphyrinogen III synthase domain-containing protein</fullName>
    </recommendedName>
</protein>
<dbReference type="InterPro" id="IPR003754">
    <property type="entry name" value="4pyrrol_synth_uPrphyn_synth"/>
</dbReference>
<dbReference type="AlphaFoldDB" id="A0A382CBK8"/>
<dbReference type="PANTHER" id="PTHR40082:SF1">
    <property type="entry name" value="BLR5956 PROTEIN"/>
    <property type="match status" value="1"/>
</dbReference>
<dbReference type="InterPro" id="IPR036108">
    <property type="entry name" value="4pyrrol_syn_uPrphyn_synt_sf"/>
</dbReference>
<accession>A0A382CBK8</accession>
<dbReference type="InterPro" id="IPR039793">
    <property type="entry name" value="UROS/Hem4"/>
</dbReference>
<dbReference type="Pfam" id="PF02602">
    <property type="entry name" value="HEM4"/>
    <property type="match status" value="1"/>
</dbReference>
<dbReference type="PANTHER" id="PTHR40082">
    <property type="entry name" value="BLR5956 PROTEIN"/>
    <property type="match status" value="1"/>
</dbReference>
<organism evidence="2">
    <name type="scientific">marine metagenome</name>
    <dbReference type="NCBI Taxonomy" id="408172"/>
    <lineage>
        <taxon>unclassified sequences</taxon>
        <taxon>metagenomes</taxon>
        <taxon>ecological metagenomes</taxon>
    </lineage>
</organism>